<dbReference type="Proteomes" id="UP001165960">
    <property type="component" value="Unassembled WGS sequence"/>
</dbReference>
<reference evidence="1" key="1">
    <citation type="submission" date="2022-04" db="EMBL/GenBank/DDBJ databases">
        <title>Genome of the entomopathogenic fungus Entomophthora muscae.</title>
        <authorList>
            <person name="Elya C."/>
            <person name="Lovett B.R."/>
            <person name="Lee E."/>
            <person name="Macias A.M."/>
            <person name="Hajek A.E."/>
            <person name="De Bivort B.L."/>
            <person name="Kasson M.T."/>
            <person name="De Fine Licht H.H."/>
            <person name="Stajich J.E."/>
        </authorList>
    </citation>
    <scope>NUCLEOTIDE SEQUENCE</scope>
    <source>
        <strain evidence="1">Berkeley</strain>
    </source>
</reference>
<keyword evidence="2" id="KW-1185">Reference proteome</keyword>
<evidence type="ECO:0000313" key="2">
    <source>
        <dbReference type="Proteomes" id="UP001165960"/>
    </source>
</evidence>
<evidence type="ECO:0000313" key="1">
    <source>
        <dbReference type="EMBL" id="KAJ9087736.1"/>
    </source>
</evidence>
<accession>A0ACC2UM88</accession>
<organism evidence="1 2">
    <name type="scientific">Entomophthora muscae</name>
    <dbReference type="NCBI Taxonomy" id="34485"/>
    <lineage>
        <taxon>Eukaryota</taxon>
        <taxon>Fungi</taxon>
        <taxon>Fungi incertae sedis</taxon>
        <taxon>Zoopagomycota</taxon>
        <taxon>Entomophthoromycotina</taxon>
        <taxon>Entomophthoromycetes</taxon>
        <taxon>Entomophthorales</taxon>
        <taxon>Entomophthoraceae</taxon>
        <taxon>Entomophthora</taxon>
    </lineage>
</organism>
<proteinExistence type="predicted"/>
<protein>
    <submittedName>
        <fullName evidence="1">Cell cycle serine/threonine-protein kinase cdc5/MSD2</fullName>
        <ecNumber evidence="1">2.7.11.21</ecNumber>
    </submittedName>
</protein>
<comment type="caution">
    <text evidence="1">The sequence shown here is derived from an EMBL/GenBank/DDBJ whole genome shotgun (WGS) entry which is preliminary data.</text>
</comment>
<gene>
    <name evidence="1" type="primary">CDC5_10</name>
    <name evidence="1" type="ORF">DSO57_1030256</name>
</gene>
<dbReference type="EMBL" id="QTSX02000206">
    <property type="protein sequence ID" value="KAJ9087736.1"/>
    <property type="molecule type" value="Genomic_DNA"/>
</dbReference>
<name>A0ACC2UM88_9FUNG</name>
<dbReference type="EC" id="2.7.11.21" evidence="1"/>
<keyword evidence="1" id="KW-0418">Kinase</keyword>
<keyword evidence="1" id="KW-0808">Transferase</keyword>
<sequence>MSSQELSQNMKTDESTSSQNSKTDKGIFIKPKVCSVLLDEKRNVPFHIGKSIGEGGFATCYEASCSISGKQLCCKTIWKAKLHSDYDKLRVRSKKSIHLSMKHPNVVRFYSALEDGDFIYFIMDICTHGTLKDLLFYCKTLTEPEVQFYMLQLLSAVEYFMKRNVIHRDLKLANIFVAEDMTLRIGDIGLAAKLEAGQSCCSTICGTPNYTAPEVLYQDGHSYGVDMWALGIIMYALLIGTPPFQGSSNLEETYFKIQTADFKFPPEANISPEARDLITLILQVNPEEQPDFNQVRNHPFFQGFTPTLLSKDTLPHPPRFAGDSNSALKRGLDADRFAYSSPIPGPSTPPKRARFMTAYNPNSPPPPQKTYCFKELMGEVPAPLVQKIEDKCTPTPRAVLPEPLSTECPAEHSVAKHEHTKAVQPQQEDKPLAAGPNITIIQDAHDVYTEVKGLIALGRTKPQIEVIIGEADLTIPNFILKRVFHGKDHVQAYEFLDGTTGVLFPDLSTLILSPDKV</sequence>